<feature type="compositionally biased region" description="Basic residues" evidence="1">
    <location>
        <begin position="312"/>
        <end position="325"/>
    </location>
</feature>
<comment type="caution">
    <text evidence="2">The sequence shown here is derived from an EMBL/GenBank/DDBJ whole genome shotgun (WGS) entry which is preliminary data.</text>
</comment>
<feature type="compositionally biased region" description="Polar residues" evidence="1">
    <location>
        <begin position="236"/>
        <end position="251"/>
    </location>
</feature>
<evidence type="ECO:0000313" key="2">
    <source>
        <dbReference type="EMBL" id="CAK9175978.1"/>
    </source>
</evidence>
<feature type="compositionally biased region" description="Basic and acidic residues" evidence="1">
    <location>
        <begin position="28"/>
        <end position="44"/>
    </location>
</feature>
<feature type="compositionally biased region" description="Basic and acidic residues" evidence="1">
    <location>
        <begin position="98"/>
        <end position="122"/>
    </location>
</feature>
<protein>
    <submittedName>
        <fullName evidence="2">Uncharacterized protein</fullName>
    </submittedName>
</protein>
<gene>
    <name evidence="2" type="ORF">ILEXP_LOCUS45812</name>
</gene>
<evidence type="ECO:0000256" key="1">
    <source>
        <dbReference type="SAM" id="MobiDB-lite"/>
    </source>
</evidence>
<dbReference type="EMBL" id="CAUOFW020006725">
    <property type="protein sequence ID" value="CAK9175978.1"/>
    <property type="molecule type" value="Genomic_DNA"/>
</dbReference>
<organism evidence="2 3">
    <name type="scientific">Ilex paraguariensis</name>
    <name type="common">yerba mate</name>
    <dbReference type="NCBI Taxonomy" id="185542"/>
    <lineage>
        <taxon>Eukaryota</taxon>
        <taxon>Viridiplantae</taxon>
        <taxon>Streptophyta</taxon>
        <taxon>Embryophyta</taxon>
        <taxon>Tracheophyta</taxon>
        <taxon>Spermatophyta</taxon>
        <taxon>Magnoliopsida</taxon>
        <taxon>eudicotyledons</taxon>
        <taxon>Gunneridae</taxon>
        <taxon>Pentapetalae</taxon>
        <taxon>asterids</taxon>
        <taxon>campanulids</taxon>
        <taxon>Aquifoliales</taxon>
        <taxon>Aquifoliaceae</taxon>
        <taxon>Ilex</taxon>
    </lineage>
</organism>
<feature type="compositionally biased region" description="Basic and acidic residues" evidence="1">
    <location>
        <begin position="129"/>
        <end position="228"/>
    </location>
</feature>
<dbReference type="Proteomes" id="UP001642360">
    <property type="component" value="Unassembled WGS sequence"/>
</dbReference>
<dbReference type="AlphaFoldDB" id="A0ABC8U4F3"/>
<accession>A0ABC8U4F3</accession>
<feature type="region of interest" description="Disordered" evidence="1">
    <location>
        <begin position="1"/>
        <end position="325"/>
    </location>
</feature>
<evidence type="ECO:0000313" key="3">
    <source>
        <dbReference type="Proteomes" id="UP001642360"/>
    </source>
</evidence>
<proteinExistence type="predicted"/>
<name>A0ABC8U4F3_9AQUA</name>
<feature type="compositionally biased region" description="Basic residues" evidence="1">
    <location>
        <begin position="282"/>
        <end position="302"/>
    </location>
</feature>
<sequence>MHANVESEPGKMNSNGAAVNHSVLVSKLSDDRADREPAHGDARSRLSSKTDAGVVDVETNIDGDKVLDGSDTSASKNGVGEMADVKAELPVESFYAKKLTEDSQGREIRNKAENNDRRETRRSSSGMDRTNEKGDKNSRRHDEMYAKKERTDDQNGSKERMKDEGHRSGEKAKGSDSRKSSTRLSVKDDRKETERARRTSTKNDDDRKSRRTNNEKGERSRRTPSDSSRHKRHRSCSVSSKGRNSKDNSVVSHAYDSTDLSSDDSKRKLHSKRRNLSPSSVRSKRRQVLRSPHSKHSQRRHSPYPSIENSRGRRSRSRSPVRRQR</sequence>
<reference evidence="2 3" key="1">
    <citation type="submission" date="2024-02" db="EMBL/GenBank/DDBJ databases">
        <authorList>
            <person name="Vignale AGUSTIN F."/>
            <person name="Sosa J E."/>
            <person name="Modenutti C."/>
        </authorList>
    </citation>
    <scope>NUCLEOTIDE SEQUENCE [LARGE SCALE GENOMIC DNA]</scope>
</reference>
<keyword evidence="3" id="KW-1185">Reference proteome</keyword>